<name>A0AAD4MR92_9BILA</name>
<dbReference type="AlphaFoldDB" id="A0AAD4MR92"/>
<feature type="compositionally biased region" description="Low complexity" evidence="1">
    <location>
        <begin position="11"/>
        <end position="25"/>
    </location>
</feature>
<evidence type="ECO:0000313" key="3">
    <source>
        <dbReference type="Proteomes" id="UP001201812"/>
    </source>
</evidence>
<proteinExistence type="predicted"/>
<evidence type="ECO:0000256" key="1">
    <source>
        <dbReference type="SAM" id="MobiDB-lite"/>
    </source>
</evidence>
<evidence type="ECO:0000313" key="2">
    <source>
        <dbReference type="EMBL" id="KAI1703583.1"/>
    </source>
</evidence>
<protein>
    <submittedName>
        <fullName evidence="2">Uncharacterized protein</fullName>
    </submittedName>
</protein>
<accession>A0AAD4MR92</accession>
<reference evidence="2" key="1">
    <citation type="submission" date="2022-01" db="EMBL/GenBank/DDBJ databases">
        <title>Genome Sequence Resource for Two Populations of Ditylenchus destructor, the Migratory Endoparasitic Phytonematode.</title>
        <authorList>
            <person name="Zhang H."/>
            <person name="Lin R."/>
            <person name="Xie B."/>
        </authorList>
    </citation>
    <scope>NUCLEOTIDE SEQUENCE</scope>
    <source>
        <strain evidence="2">BazhouSP</strain>
    </source>
</reference>
<gene>
    <name evidence="2" type="ORF">DdX_14820</name>
</gene>
<comment type="caution">
    <text evidence="2">The sequence shown here is derived from an EMBL/GenBank/DDBJ whole genome shotgun (WGS) entry which is preliminary data.</text>
</comment>
<dbReference type="EMBL" id="JAKKPZ010000080">
    <property type="protein sequence ID" value="KAI1703583.1"/>
    <property type="molecule type" value="Genomic_DNA"/>
</dbReference>
<keyword evidence="3" id="KW-1185">Reference proteome</keyword>
<organism evidence="2 3">
    <name type="scientific">Ditylenchus destructor</name>
    <dbReference type="NCBI Taxonomy" id="166010"/>
    <lineage>
        <taxon>Eukaryota</taxon>
        <taxon>Metazoa</taxon>
        <taxon>Ecdysozoa</taxon>
        <taxon>Nematoda</taxon>
        <taxon>Chromadorea</taxon>
        <taxon>Rhabditida</taxon>
        <taxon>Tylenchina</taxon>
        <taxon>Tylenchomorpha</taxon>
        <taxon>Sphaerularioidea</taxon>
        <taxon>Anguinidae</taxon>
        <taxon>Anguininae</taxon>
        <taxon>Ditylenchus</taxon>
    </lineage>
</organism>
<dbReference type="Proteomes" id="UP001201812">
    <property type="component" value="Unassembled WGS sequence"/>
</dbReference>
<feature type="region of interest" description="Disordered" evidence="1">
    <location>
        <begin position="1"/>
        <end position="34"/>
    </location>
</feature>
<sequence>MRAIRSQKINTARTHTRSTTTLQNTSRKRSVDEFLSGQETFEQRTSTHNNLSGDILSSETKQLLCYPTEESSDVITYFKIHKGHGCTYFPHPVYEKDMADKLRVSM</sequence>